<reference evidence="1" key="1">
    <citation type="journal article" date="2014" name="Front. Microbiol.">
        <title>High frequency of phylogenetically diverse reductive dehalogenase-homologous genes in deep subseafloor sedimentary metagenomes.</title>
        <authorList>
            <person name="Kawai M."/>
            <person name="Futagami T."/>
            <person name="Toyoda A."/>
            <person name="Takaki Y."/>
            <person name="Nishi S."/>
            <person name="Hori S."/>
            <person name="Arai W."/>
            <person name="Tsubouchi T."/>
            <person name="Morono Y."/>
            <person name="Uchiyama I."/>
            <person name="Ito T."/>
            <person name="Fujiyama A."/>
            <person name="Inagaki F."/>
            <person name="Takami H."/>
        </authorList>
    </citation>
    <scope>NUCLEOTIDE SEQUENCE</scope>
    <source>
        <strain evidence="1">Expedition CK06-06</strain>
    </source>
</reference>
<comment type="caution">
    <text evidence="1">The sequence shown here is derived from an EMBL/GenBank/DDBJ whole genome shotgun (WGS) entry which is preliminary data.</text>
</comment>
<proteinExistence type="predicted"/>
<dbReference type="AlphaFoldDB" id="X1CJP2"/>
<protein>
    <submittedName>
        <fullName evidence="1">Uncharacterized protein</fullName>
    </submittedName>
</protein>
<organism evidence="1">
    <name type="scientific">marine sediment metagenome</name>
    <dbReference type="NCBI Taxonomy" id="412755"/>
    <lineage>
        <taxon>unclassified sequences</taxon>
        <taxon>metagenomes</taxon>
        <taxon>ecological metagenomes</taxon>
    </lineage>
</organism>
<evidence type="ECO:0000313" key="1">
    <source>
        <dbReference type="EMBL" id="GAH07917.1"/>
    </source>
</evidence>
<dbReference type="EMBL" id="BART01029533">
    <property type="protein sequence ID" value="GAH07917.1"/>
    <property type="molecule type" value="Genomic_DNA"/>
</dbReference>
<sequence length="51" mass="5836">ADACADLFANTRLVQSKPLEFNLEPERMDYLEFIARVTLHITDKKGKIGKK</sequence>
<accession>X1CJP2</accession>
<feature type="non-terminal residue" evidence="1">
    <location>
        <position position="1"/>
    </location>
</feature>
<gene>
    <name evidence="1" type="ORF">S01H4_51792</name>
</gene>
<name>X1CJP2_9ZZZZ</name>